<evidence type="ECO:0000313" key="4">
    <source>
        <dbReference type="Proteomes" id="UP000298656"/>
    </source>
</evidence>
<dbReference type="SUPFAM" id="SSF54427">
    <property type="entry name" value="NTF2-like"/>
    <property type="match status" value="1"/>
</dbReference>
<keyword evidence="4" id="KW-1185">Reference proteome</keyword>
<dbReference type="Proteomes" id="UP000298656">
    <property type="component" value="Chromosome 2"/>
</dbReference>
<dbReference type="KEGG" id="tvl:FAZ95_31775"/>
<gene>
    <name evidence="3" type="ORF">FAZ95_31775</name>
</gene>
<dbReference type="InterPro" id="IPR032710">
    <property type="entry name" value="NTF2-like_dom_sf"/>
</dbReference>
<dbReference type="EMBL" id="CP040078">
    <property type="protein sequence ID" value="QCP53610.1"/>
    <property type="molecule type" value="Genomic_DNA"/>
</dbReference>
<organism evidence="3 4">
    <name type="scientific">Trinickia violacea</name>
    <dbReference type="NCBI Taxonomy" id="2571746"/>
    <lineage>
        <taxon>Bacteria</taxon>
        <taxon>Pseudomonadati</taxon>
        <taxon>Pseudomonadota</taxon>
        <taxon>Betaproteobacteria</taxon>
        <taxon>Burkholderiales</taxon>
        <taxon>Burkholderiaceae</taxon>
        <taxon>Trinickia</taxon>
    </lineage>
</organism>
<protein>
    <submittedName>
        <fullName evidence="3">Phenazine biosynthesis protein</fullName>
    </submittedName>
</protein>
<dbReference type="AlphaFoldDB" id="A0A4V1EIF7"/>
<dbReference type="Pfam" id="PF03284">
    <property type="entry name" value="PHZA_PHZB"/>
    <property type="match status" value="1"/>
</dbReference>
<evidence type="ECO:0000256" key="2">
    <source>
        <dbReference type="ARBA" id="ARBA00023194"/>
    </source>
</evidence>
<accession>A0A4V1EIF7</accession>
<evidence type="ECO:0000256" key="1">
    <source>
        <dbReference type="ARBA" id="ARBA00009377"/>
    </source>
</evidence>
<dbReference type="InterPro" id="IPR004964">
    <property type="entry name" value="PhzA_PhzB"/>
</dbReference>
<reference evidence="3 4" key="1">
    <citation type="submission" date="2019-05" db="EMBL/GenBank/DDBJ databases">
        <title>Burkholderia sp. DHOD12, isolated from subtropical forest soil.</title>
        <authorList>
            <person name="Gao Z.-H."/>
            <person name="Qiu L.-H."/>
        </authorList>
    </citation>
    <scope>NUCLEOTIDE SEQUENCE [LARGE SCALE GENOMIC DNA]</scope>
    <source>
        <strain evidence="3 4">DHOD12</strain>
    </source>
</reference>
<proteinExistence type="inferred from homology"/>
<sequence>MSDVEPLVSQSENHAANAHIVDANVAIRQHNRKIVEQYMHTRGEGRLKRHMLFAEDGVGGLWTTDSGRPIAIRGRERLAQHAVWSLQCFPDWVWTDIQIFETQDPNWFWVECRGEGAIIFAGYPQGHYRNHFLHSFRFENGLIKEQREFMNPCEQFRSLGIEVPAVRRDGLPS</sequence>
<name>A0A4V1EIF7_9BURK</name>
<dbReference type="GO" id="GO:0017000">
    <property type="term" value="P:antibiotic biosynthetic process"/>
    <property type="evidence" value="ECO:0007669"/>
    <property type="project" value="UniProtKB-KW"/>
</dbReference>
<keyword evidence="2" id="KW-0045">Antibiotic biosynthesis</keyword>
<dbReference type="Gene3D" id="3.10.450.50">
    <property type="match status" value="1"/>
</dbReference>
<evidence type="ECO:0000313" key="3">
    <source>
        <dbReference type="EMBL" id="QCP53610.1"/>
    </source>
</evidence>
<dbReference type="OrthoDB" id="8479735at2"/>
<comment type="similarity">
    <text evidence="1">Belongs to the PhzA/PhzB family.</text>
</comment>
<dbReference type="RefSeq" id="WP_137336379.1">
    <property type="nucleotide sequence ID" value="NZ_CP040078.1"/>
</dbReference>